<dbReference type="Gene3D" id="3.20.10.10">
    <property type="entry name" value="D-amino Acid Aminotransferase, subunit A, domain 2"/>
    <property type="match status" value="1"/>
</dbReference>
<dbReference type="InterPro" id="IPR050571">
    <property type="entry name" value="Class-IV_PLP-Dep_Aminotrnsfr"/>
</dbReference>
<protein>
    <recommendedName>
        <fullName evidence="4">Aminotransferase class IV</fullName>
    </recommendedName>
</protein>
<gene>
    <name evidence="2" type="ORF">PPEP_b0323</name>
</gene>
<comment type="similarity">
    <text evidence="1">Belongs to the class-IV pyridoxal-phosphate-dependent aminotransferase family.</text>
</comment>
<evidence type="ECO:0000256" key="1">
    <source>
        <dbReference type="ARBA" id="ARBA00009320"/>
    </source>
</evidence>
<dbReference type="Proteomes" id="UP000660708">
    <property type="component" value="Unassembled WGS sequence"/>
</dbReference>
<dbReference type="Pfam" id="PF01063">
    <property type="entry name" value="Aminotran_4"/>
    <property type="match status" value="1"/>
</dbReference>
<sequence>MKNKFTTFINGNVAKEEVLEQLAFAGHAHFTAMQMRDYAVKGFEFHMTRLLQASQKLFSIELNEGDVIEQLQAAIREAPKDSSILITVFSSDGEFTQKSKDAELNIMIKTSAAHNGPTGPMRLKSFEYQRPLADTKHVGEIAKTYFMREAHNAGFDDAIFVHNNRVLEGSIWNLVGWDGEGLVWPKGPKLHGTMMQIIEAMAQQAGIKQSCVDISLSEIEQLDGLALLNSWTPCVPIAELDGKKLKLNYDFYTLLRTLHDNAVVTRLTDLNFR</sequence>
<dbReference type="InterPro" id="IPR043132">
    <property type="entry name" value="BCAT-like_C"/>
</dbReference>
<dbReference type="SUPFAM" id="SSF56752">
    <property type="entry name" value="D-aminoacid aminotransferase-like PLP-dependent enzymes"/>
    <property type="match status" value="1"/>
</dbReference>
<evidence type="ECO:0000313" key="3">
    <source>
        <dbReference type="Proteomes" id="UP000660708"/>
    </source>
</evidence>
<evidence type="ECO:0008006" key="4">
    <source>
        <dbReference type="Google" id="ProtNLM"/>
    </source>
</evidence>
<dbReference type="GO" id="GO:0008696">
    <property type="term" value="F:4-amino-4-deoxychorismate lyase activity"/>
    <property type="evidence" value="ECO:0007669"/>
    <property type="project" value="TreeGrafter"/>
</dbReference>
<dbReference type="NCBIfam" id="NF006734">
    <property type="entry name" value="PRK09266.1"/>
    <property type="match status" value="1"/>
</dbReference>
<dbReference type="RefSeq" id="WP_147390937.1">
    <property type="nucleotide sequence ID" value="NZ_AQHF01000034.1"/>
</dbReference>
<name>A0A8I0N0M0_9GAMM</name>
<dbReference type="EMBL" id="AQHF01000034">
    <property type="protein sequence ID" value="MBE0348550.1"/>
    <property type="molecule type" value="Genomic_DNA"/>
</dbReference>
<dbReference type="InterPro" id="IPR036038">
    <property type="entry name" value="Aminotransferase-like"/>
</dbReference>
<evidence type="ECO:0000313" key="2">
    <source>
        <dbReference type="EMBL" id="MBE0348550.1"/>
    </source>
</evidence>
<organism evidence="2 3">
    <name type="scientific">Pseudoalteromonas peptidolytica F12-50-A1</name>
    <dbReference type="NCBI Taxonomy" id="1315280"/>
    <lineage>
        <taxon>Bacteria</taxon>
        <taxon>Pseudomonadati</taxon>
        <taxon>Pseudomonadota</taxon>
        <taxon>Gammaproteobacteria</taxon>
        <taxon>Alteromonadales</taxon>
        <taxon>Pseudoalteromonadaceae</taxon>
        <taxon>Pseudoalteromonas</taxon>
    </lineage>
</organism>
<dbReference type="InterPro" id="IPR001544">
    <property type="entry name" value="Aminotrans_IV"/>
</dbReference>
<dbReference type="GO" id="GO:0005829">
    <property type="term" value="C:cytosol"/>
    <property type="evidence" value="ECO:0007669"/>
    <property type="project" value="TreeGrafter"/>
</dbReference>
<dbReference type="PANTHER" id="PTHR42743:SF2">
    <property type="entry name" value="AMINODEOXYCHORISMATE LYASE"/>
    <property type="match status" value="1"/>
</dbReference>
<dbReference type="GO" id="GO:0008153">
    <property type="term" value="P:4-aminobenzoate biosynthetic process"/>
    <property type="evidence" value="ECO:0007669"/>
    <property type="project" value="TreeGrafter"/>
</dbReference>
<reference evidence="2 3" key="1">
    <citation type="submission" date="2015-06" db="EMBL/GenBank/DDBJ databases">
        <title>Genome sequence of Pseudoalteromonas peptidolytica.</title>
        <authorList>
            <person name="Xie B.-B."/>
            <person name="Rong J.-C."/>
            <person name="Qin Q.-L."/>
            <person name="Zhang Y.-Z."/>
        </authorList>
    </citation>
    <scope>NUCLEOTIDE SEQUENCE [LARGE SCALE GENOMIC DNA]</scope>
    <source>
        <strain evidence="2 3">F12-50-A1</strain>
    </source>
</reference>
<accession>A0A8I0N0M0</accession>
<dbReference type="PANTHER" id="PTHR42743">
    <property type="entry name" value="AMINO-ACID AMINOTRANSFERASE"/>
    <property type="match status" value="1"/>
</dbReference>
<proteinExistence type="inferred from homology"/>
<keyword evidence="3" id="KW-1185">Reference proteome</keyword>
<comment type="caution">
    <text evidence="2">The sequence shown here is derived from an EMBL/GenBank/DDBJ whole genome shotgun (WGS) entry which is preliminary data.</text>
</comment>
<dbReference type="AlphaFoldDB" id="A0A8I0N0M0"/>